<feature type="transmembrane region" description="Helical" evidence="6">
    <location>
        <begin position="40"/>
        <end position="58"/>
    </location>
</feature>
<evidence type="ECO:0000256" key="2">
    <source>
        <dbReference type="ARBA" id="ARBA00008924"/>
    </source>
</evidence>
<evidence type="ECO:0000256" key="1">
    <source>
        <dbReference type="ARBA" id="ARBA00004127"/>
    </source>
</evidence>
<dbReference type="GO" id="GO:0012505">
    <property type="term" value="C:endomembrane system"/>
    <property type="evidence" value="ECO:0007669"/>
    <property type="project" value="UniProtKB-SubCell"/>
</dbReference>
<feature type="domain" description="Transmembrane protein 135 N-terminal" evidence="7">
    <location>
        <begin position="17"/>
        <end position="144"/>
    </location>
</feature>
<comment type="caution">
    <text evidence="8">The sequence shown here is derived from an EMBL/GenBank/DDBJ whole genome shotgun (WGS) entry which is preliminary data.</text>
</comment>
<keyword evidence="3 6" id="KW-0812">Transmembrane</keyword>
<dbReference type="InterPro" id="IPR031926">
    <property type="entry name" value="TMEM135_N"/>
</dbReference>
<name>A0A2A4JXJ7_HELVI</name>
<feature type="transmembrane region" description="Helical" evidence="6">
    <location>
        <begin position="286"/>
        <end position="303"/>
    </location>
</feature>
<evidence type="ECO:0000313" key="8">
    <source>
        <dbReference type="EMBL" id="PCG76737.1"/>
    </source>
</evidence>
<evidence type="ECO:0000256" key="3">
    <source>
        <dbReference type="ARBA" id="ARBA00022692"/>
    </source>
</evidence>
<comment type="similarity">
    <text evidence="2">Belongs to the TMEM135 family.</text>
</comment>
<sequence length="391" mass="44369">MVAVSKQLFDTACRDVSCNVIIHPWNKSCFWSSPHLYKEALIGSAKFYSIIYLAQILMRGKKMLRKDQWMKMGEYYVRSTLLGQLVTATAPNISCLIRKLMGDKFTSSTYLFVPFTLNGLFIYLEPPSRRGLVINLFCNLVIEYYLKCLKRAGYLSVTKSQQTLMFMLGSSLLFYLMRLEGDKKERTPLFWFFTPEKVRRKTEDSKKVCPHEGRCEKYVAKGFATYFGVGLGISLARVILPKIRTPVKAFSSIRSKHFKLALFFGSYIGIYRAVVCYLCRKKGFDSALYALPAGYAAGISFLFNPSLGLSIASLTAAFKLYSTILYEKKVLPSNIPLPEILYCFCQGTLFNARLMDPDVCPNYVFNLMKSCSNGMSEAVYKGFSEVVTNAM</sequence>
<evidence type="ECO:0000256" key="6">
    <source>
        <dbReference type="SAM" id="Phobius"/>
    </source>
</evidence>
<evidence type="ECO:0000259" key="7">
    <source>
        <dbReference type="Pfam" id="PF15982"/>
    </source>
</evidence>
<organism evidence="8">
    <name type="scientific">Heliothis virescens</name>
    <name type="common">Tobacco budworm moth</name>
    <dbReference type="NCBI Taxonomy" id="7102"/>
    <lineage>
        <taxon>Eukaryota</taxon>
        <taxon>Metazoa</taxon>
        <taxon>Ecdysozoa</taxon>
        <taxon>Arthropoda</taxon>
        <taxon>Hexapoda</taxon>
        <taxon>Insecta</taxon>
        <taxon>Pterygota</taxon>
        <taxon>Neoptera</taxon>
        <taxon>Endopterygota</taxon>
        <taxon>Lepidoptera</taxon>
        <taxon>Glossata</taxon>
        <taxon>Ditrysia</taxon>
        <taxon>Noctuoidea</taxon>
        <taxon>Noctuidae</taxon>
        <taxon>Heliothinae</taxon>
        <taxon>Heliothis</taxon>
    </lineage>
</organism>
<feature type="transmembrane region" description="Helical" evidence="6">
    <location>
        <begin position="260"/>
        <end position="279"/>
    </location>
</feature>
<keyword evidence="4 6" id="KW-1133">Transmembrane helix</keyword>
<reference evidence="8" key="1">
    <citation type="submission" date="2017-09" db="EMBL/GenBank/DDBJ databases">
        <title>Contemporary evolution of a Lepidopteran species, Heliothis virescens, in response to modern agricultural practices.</title>
        <authorList>
            <person name="Fritz M.L."/>
            <person name="Deyonke A.M."/>
            <person name="Papanicolaou A."/>
            <person name="Micinski S."/>
            <person name="Westbrook J."/>
            <person name="Gould F."/>
        </authorList>
    </citation>
    <scope>NUCLEOTIDE SEQUENCE [LARGE SCALE GENOMIC DNA]</scope>
    <source>
        <strain evidence="8">HvINT-</strain>
        <tissue evidence="8">Whole body</tissue>
    </source>
</reference>
<evidence type="ECO:0000256" key="5">
    <source>
        <dbReference type="ARBA" id="ARBA00023136"/>
    </source>
</evidence>
<protein>
    <recommendedName>
        <fullName evidence="7">Transmembrane protein 135 N-terminal domain-containing protein</fullName>
    </recommendedName>
</protein>
<dbReference type="InterPro" id="IPR026749">
    <property type="entry name" value="Tmem135"/>
</dbReference>
<dbReference type="PANTHER" id="PTHR12459">
    <property type="entry name" value="TRANSMEMBRANE PROTEIN 135-RELATED"/>
    <property type="match status" value="1"/>
</dbReference>
<dbReference type="EMBL" id="NWSH01000391">
    <property type="protein sequence ID" value="PCG76737.1"/>
    <property type="molecule type" value="Genomic_DNA"/>
</dbReference>
<comment type="subcellular location">
    <subcellularLocation>
        <location evidence="1">Endomembrane system</location>
        <topology evidence="1">Multi-pass membrane protein</topology>
    </subcellularLocation>
</comment>
<feature type="transmembrane region" description="Helical" evidence="6">
    <location>
        <begin position="223"/>
        <end position="240"/>
    </location>
</feature>
<proteinExistence type="inferred from homology"/>
<dbReference type="AlphaFoldDB" id="A0A2A4JXJ7"/>
<accession>A0A2A4JXJ7</accession>
<keyword evidence="5 6" id="KW-0472">Membrane</keyword>
<gene>
    <name evidence="8" type="ORF">B5V51_8796</name>
</gene>
<dbReference type="Pfam" id="PF15982">
    <property type="entry name" value="TMEM135_C_rich"/>
    <property type="match status" value="1"/>
</dbReference>
<dbReference type="PANTHER" id="PTHR12459:SF15">
    <property type="entry name" value="TRANSMEMBRANE PROTEIN 135"/>
    <property type="match status" value="1"/>
</dbReference>
<evidence type="ECO:0000256" key="4">
    <source>
        <dbReference type="ARBA" id="ARBA00022989"/>
    </source>
</evidence>